<keyword evidence="2 3" id="KW-0802">TPR repeat</keyword>
<reference evidence="4 5" key="1">
    <citation type="submission" date="2019-07" db="EMBL/GenBank/DDBJ databases">
        <title>Whole genome shotgun sequence of Segetibacter aerophilus NBRC 106135.</title>
        <authorList>
            <person name="Hosoyama A."/>
            <person name="Uohara A."/>
            <person name="Ohji S."/>
            <person name="Ichikawa N."/>
        </authorList>
    </citation>
    <scope>NUCLEOTIDE SEQUENCE [LARGE SCALE GENOMIC DNA]</scope>
    <source>
        <strain evidence="4 5">NBRC 106135</strain>
    </source>
</reference>
<keyword evidence="5" id="KW-1185">Reference proteome</keyword>
<dbReference type="PROSITE" id="PS51257">
    <property type="entry name" value="PROKAR_LIPOPROTEIN"/>
    <property type="match status" value="1"/>
</dbReference>
<dbReference type="Proteomes" id="UP000321513">
    <property type="component" value="Unassembled WGS sequence"/>
</dbReference>
<dbReference type="Pfam" id="PF13414">
    <property type="entry name" value="TPR_11"/>
    <property type="match status" value="1"/>
</dbReference>
<evidence type="ECO:0008006" key="6">
    <source>
        <dbReference type="Google" id="ProtNLM"/>
    </source>
</evidence>
<keyword evidence="1" id="KW-0677">Repeat</keyword>
<proteinExistence type="predicted"/>
<evidence type="ECO:0000256" key="1">
    <source>
        <dbReference type="ARBA" id="ARBA00022737"/>
    </source>
</evidence>
<dbReference type="Gene3D" id="1.25.40.10">
    <property type="entry name" value="Tetratricopeptide repeat domain"/>
    <property type="match status" value="2"/>
</dbReference>
<dbReference type="OrthoDB" id="639380at2"/>
<dbReference type="InterPro" id="IPR051685">
    <property type="entry name" value="Ycf3/AcsC/BcsC/TPR_MFPF"/>
</dbReference>
<dbReference type="SUPFAM" id="SSF48452">
    <property type="entry name" value="TPR-like"/>
    <property type="match status" value="1"/>
</dbReference>
<dbReference type="EMBL" id="BJYT01000002">
    <property type="protein sequence ID" value="GEO08440.1"/>
    <property type="molecule type" value="Genomic_DNA"/>
</dbReference>
<dbReference type="PANTHER" id="PTHR44943:SF8">
    <property type="entry name" value="TPR REPEAT-CONTAINING PROTEIN MJ0263"/>
    <property type="match status" value="1"/>
</dbReference>
<gene>
    <name evidence="4" type="ORF">SAE01_09360</name>
</gene>
<accession>A0A512B908</accession>
<comment type="caution">
    <text evidence="4">The sequence shown here is derived from an EMBL/GenBank/DDBJ whole genome shotgun (WGS) entry which is preliminary data.</text>
</comment>
<protein>
    <recommendedName>
        <fullName evidence="6">Tetratricopeptide repeat protein</fullName>
    </recommendedName>
</protein>
<dbReference type="SMART" id="SM00028">
    <property type="entry name" value="TPR"/>
    <property type="match status" value="5"/>
</dbReference>
<dbReference type="PROSITE" id="PS50005">
    <property type="entry name" value="TPR"/>
    <property type="match status" value="1"/>
</dbReference>
<dbReference type="RefSeq" id="WP_147202496.1">
    <property type="nucleotide sequence ID" value="NZ_BJYT01000002.1"/>
</dbReference>
<evidence type="ECO:0000256" key="2">
    <source>
        <dbReference type="ARBA" id="ARBA00022803"/>
    </source>
</evidence>
<dbReference type="PANTHER" id="PTHR44943">
    <property type="entry name" value="CELLULOSE SYNTHASE OPERON PROTEIN C"/>
    <property type="match status" value="1"/>
</dbReference>
<evidence type="ECO:0000256" key="3">
    <source>
        <dbReference type="PROSITE-ProRule" id="PRU00339"/>
    </source>
</evidence>
<evidence type="ECO:0000313" key="4">
    <source>
        <dbReference type="EMBL" id="GEO08440.1"/>
    </source>
</evidence>
<dbReference type="InterPro" id="IPR011990">
    <property type="entry name" value="TPR-like_helical_dom_sf"/>
</dbReference>
<name>A0A512B908_9BACT</name>
<sequence length="264" mass="29720">MKKSLFIFAVASFIVSCNGDDKKISPVSEAQLKVIGDLTERVKEHPDSAGLRMKLINTYDSLHMYEEAIIQTDSLIKRDSVNNGLWFTKGQLQEDSKDTVGAIRSYERALSIYPSVESQLSLANLFAETRNAKALMICKNVMAMGLGREADATCNFIAGVYFARVGDKKQALQLFDKAINDNYTLMEAYMEKGFIYYDSKNYPKALNVFETALSVNKTYADAYYWKAKCNEAIGNKQEALIDYKRSLGLDKQLKEAAEAVKRLE</sequence>
<dbReference type="AlphaFoldDB" id="A0A512B908"/>
<feature type="repeat" description="TPR" evidence="3">
    <location>
        <begin position="186"/>
        <end position="219"/>
    </location>
</feature>
<dbReference type="Pfam" id="PF13181">
    <property type="entry name" value="TPR_8"/>
    <property type="match status" value="1"/>
</dbReference>
<dbReference type="InterPro" id="IPR019734">
    <property type="entry name" value="TPR_rpt"/>
</dbReference>
<organism evidence="4 5">
    <name type="scientific">Segetibacter aerophilus</name>
    <dbReference type="NCBI Taxonomy" id="670293"/>
    <lineage>
        <taxon>Bacteria</taxon>
        <taxon>Pseudomonadati</taxon>
        <taxon>Bacteroidota</taxon>
        <taxon>Chitinophagia</taxon>
        <taxon>Chitinophagales</taxon>
        <taxon>Chitinophagaceae</taxon>
        <taxon>Segetibacter</taxon>
    </lineage>
</organism>
<evidence type="ECO:0000313" key="5">
    <source>
        <dbReference type="Proteomes" id="UP000321513"/>
    </source>
</evidence>